<dbReference type="PANTHER" id="PTHR33570">
    <property type="entry name" value="4-CARBOXYMUCONOLACTONE DECARBOXYLASE FAMILY PROTEIN"/>
    <property type="match status" value="1"/>
</dbReference>
<evidence type="ECO:0000259" key="1">
    <source>
        <dbReference type="Pfam" id="PF02627"/>
    </source>
</evidence>
<evidence type="ECO:0000313" key="3">
    <source>
        <dbReference type="Proteomes" id="UP000244880"/>
    </source>
</evidence>
<dbReference type="GO" id="GO:0051920">
    <property type="term" value="F:peroxiredoxin activity"/>
    <property type="evidence" value="ECO:0007669"/>
    <property type="project" value="InterPro"/>
</dbReference>
<dbReference type="EMBL" id="OMOR01000001">
    <property type="protein sequence ID" value="SPH21724.1"/>
    <property type="molecule type" value="Genomic_DNA"/>
</dbReference>
<accession>A0A2R8BF92</accession>
<dbReference type="InterPro" id="IPR029032">
    <property type="entry name" value="AhpD-like"/>
</dbReference>
<sequence length="138" mass="14910">MTDPKNPFADMMAQMQKMAKDMPAMDAFTPEGFEKMMGTMPKDMMESMFGNALNEGALDARTKLLLTLAGLTIQGADNAVAIRQTMRHAKEAGATDQHISETIGMMTAFAGMPAVTKALQLAQEVTAETKSDTKDDKS</sequence>
<gene>
    <name evidence="2" type="ORF">ASD8599_02475</name>
</gene>
<dbReference type="InterPro" id="IPR052512">
    <property type="entry name" value="4CMD/NDH-1_regulator"/>
</dbReference>
<dbReference type="SUPFAM" id="SSF69118">
    <property type="entry name" value="AhpD-like"/>
    <property type="match status" value="1"/>
</dbReference>
<dbReference type="InterPro" id="IPR003779">
    <property type="entry name" value="CMD-like"/>
</dbReference>
<name>A0A2R8BF92_9RHOB</name>
<dbReference type="RefSeq" id="WP_108828773.1">
    <property type="nucleotide sequence ID" value="NZ_OMOR01000001.1"/>
</dbReference>
<dbReference type="PANTHER" id="PTHR33570:SF9">
    <property type="entry name" value="BLL4600 PROTEIN"/>
    <property type="match status" value="1"/>
</dbReference>
<dbReference type="OrthoDB" id="9801400at2"/>
<protein>
    <recommendedName>
        <fullName evidence="1">Carboxymuconolactone decarboxylase-like domain-containing protein</fullName>
    </recommendedName>
</protein>
<proteinExistence type="predicted"/>
<dbReference type="Proteomes" id="UP000244880">
    <property type="component" value="Unassembled WGS sequence"/>
</dbReference>
<dbReference type="Gene3D" id="1.20.1290.10">
    <property type="entry name" value="AhpD-like"/>
    <property type="match status" value="1"/>
</dbReference>
<feature type="domain" description="Carboxymuconolactone decarboxylase-like" evidence="1">
    <location>
        <begin position="44"/>
        <end position="124"/>
    </location>
</feature>
<reference evidence="2 3" key="1">
    <citation type="submission" date="2018-03" db="EMBL/GenBank/DDBJ databases">
        <authorList>
            <person name="Keele B.F."/>
        </authorList>
    </citation>
    <scope>NUCLEOTIDE SEQUENCE [LARGE SCALE GENOMIC DNA]</scope>
    <source>
        <strain evidence="2 3">CECT 8599</strain>
    </source>
</reference>
<evidence type="ECO:0000313" key="2">
    <source>
        <dbReference type="EMBL" id="SPH21724.1"/>
    </source>
</evidence>
<dbReference type="AlphaFoldDB" id="A0A2R8BF92"/>
<dbReference type="Pfam" id="PF02627">
    <property type="entry name" value="CMD"/>
    <property type="match status" value="1"/>
</dbReference>
<organism evidence="2 3">
    <name type="scientific">Ascidiaceihabitans donghaensis</name>
    <dbReference type="NCBI Taxonomy" id="1510460"/>
    <lineage>
        <taxon>Bacteria</taxon>
        <taxon>Pseudomonadati</taxon>
        <taxon>Pseudomonadota</taxon>
        <taxon>Alphaproteobacteria</taxon>
        <taxon>Rhodobacterales</taxon>
        <taxon>Paracoccaceae</taxon>
        <taxon>Ascidiaceihabitans</taxon>
    </lineage>
</organism>
<keyword evidence="3" id="KW-1185">Reference proteome</keyword>